<evidence type="ECO:0000259" key="3">
    <source>
        <dbReference type="PROSITE" id="PS50110"/>
    </source>
</evidence>
<dbReference type="InterPro" id="IPR000014">
    <property type="entry name" value="PAS"/>
</dbReference>
<dbReference type="SUPFAM" id="SSF52172">
    <property type="entry name" value="CheY-like"/>
    <property type="match status" value="3"/>
</dbReference>
<keyword evidence="2" id="KW-0597">Phosphoprotein</keyword>
<evidence type="ECO:0000259" key="4">
    <source>
        <dbReference type="PROSITE" id="PS50112"/>
    </source>
</evidence>
<dbReference type="Pfam" id="PF00072">
    <property type="entry name" value="Response_reg"/>
    <property type="match status" value="3"/>
</dbReference>
<evidence type="ECO:0000256" key="1">
    <source>
        <dbReference type="ARBA" id="ARBA00051114"/>
    </source>
</evidence>
<dbReference type="PANTHER" id="PTHR44757:SF2">
    <property type="entry name" value="BIOFILM ARCHITECTURE MAINTENANCE PROTEIN MBAA"/>
    <property type="match status" value="1"/>
</dbReference>
<name>A0A1G9WZ87_9BACT</name>
<dbReference type="SMART" id="SM00052">
    <property type="entry name" value="EAL"/>
    <property type="match status" value="1"/>
</dbReference>
<dbReference type="PROSITE" id="PS50112">
    <property type="entry name" value="PAS"/>
    <property type="match status" value="2"/>
</dbReference>
<dbReference type="RefSeq" id="WP_052446527.1">
    <property type="nucleotide sequence ID" value="NZ_FNGU01000012.1"/>
</dbReference>
<feature type="domain" description="EAL" evidence="6">
    <location>
        <begin position="807"/>
        <end position="1061"/>
    </location>
</feature>
<dbReference type="InterPro" id="IPR000160">
    <property type="entry name" value="GGDEF_dom"/>
</dbReference>
<feature type="domain" description="PAS" evidence="4">
    <location>
        <begin position="401"/>
        <end position="435"/>
    </location>
</feature>
<dbReference type="InterPro" id="IPR035919">
    <property type="entry name" value="EAL_sf"/>
</dbReference>
<evidence type="ECO:0000313" key="9">
    <source>
        <dbReference type="Proteomes" id="UP000182146"/>
    </source>
</evidence>
<dbReference type="SUPFAM" id="SSF55073">
    <property type="entry name" value="Nucleotide cyclase"/>
    <property type="match status" value="1"/>
</dbReference>
<dbReference type="Pfam" id="PF00989">
    <property type="entry name" value="PAS"/>
    <property type="match status" value="1"/>
</dbReference>
<dbReference type="PROSITE" id="PS50887">
    <property type="entry name" value="GGDEF"/>
    <property type="match status" value="1"/>
</dbReference>
<sequence length="1210" mass="135840">MPSDTALRVLYLEDNPADADLARNALARAATRFQMETVPTLEAARRRLADSTPPYDLLLSDLSLPDGSGLELLTEVRRRDLPLAVVILTGSGEQKAPFVALKAGADDYLSKKDDYLAQLPGVLTAALNRFRRRRAYLDKPLRVLYAEPSAFDRDLTLRFFSRNAPHIRLDTVGKGAQVLERLSYSVQDLDLPYDVVLLDYRLPGLDALEVVKVLRQKRHLDIPIVLVTGHGSEEVAIRALHLGVDEYLIKREGYLFQLPAILEKAQKQAELRRSEARYHSLFDNNHVVMLLIDPESGCITDANPAACAYYGYALDVLRGMSITAINARSFEEIQRDMRQAQAMECNLFRFQHRLADGRLREVEVIIGPMEFSGQTLLYSIVNDITERLLAEKSLHLARFCIDHAAVAIYRIEEDGRILEANHEAARSLGYSREELCSMKVFAINPDFSLEEWRAHRKSVRDKGSGTIETRHRRRDGSIFPVEVTVNYLDYAGKSFSYSFAKDITERKRSEEDLKRFKFIVENAGQEVYLIRPDGSLFYVNKTAAASLGYTVEELLSIGIPGIDPAFGPVFSSHFEELKIRGLPYFETDHVAKDGRRVPKEIKSVYLRMSDQEFVCSFARDISDRKRYQEQLEYLATHDELTGLANRALLHDRLSQAIRFAHRSQRLVAILLLDIDRFKVINDSLGHGVGDELLRAVAQRLQEAVRETDTVARLGGDEFVVLLTEVADSEVVGRVAGKILNRLALPHQLAGHEIHLSASFGVSLYPRDSTDAATLIRNADIAMYRAKREGGSNITFYTSDMNAQVIETLELEGALRLALEREEFSLYYQPKIDLASGRIVGCEALLRWRHPHRGLVAPTEFIPLAEETGLIVPLGAWVLKEACRQARVWQNQGLPPLSIAVNISARQFSKSDLPQLVQETIQETGFKPRLLILELTESILMSNPTSAVSVMDKLKALGVRLSLDDFGTGYSSLAYLSRFPFDQVKIDRSFVSGIVSDPKSATIATAIIGLAHRMHLRVVAEGVENEEQLGYLHKNGCDEIQGYLLSRPLPATDFPDFLRENISLPALNVFSFSEAPALLIVDDEPNTLSALQRALAEEGYRIHSAGSAQQGLEILAKNSVQVILTDQRMPGMSGTEFLGRVKSLHPDTVRIILSGYADLDTVVRSVNEGALYKFLGKPWDDDQLREHIRDAFRYYEAIIRPRRVAAEATQR</sequence>
<dbReference type="PROSITE" id="PS50113">
    <property type="entry name" value="PAC"/>
    <property type="match status" value="1"/>
</dbReference>
<dbReference type="CDD" id="cd17569">
    <property type="entry name" value="REC_HupR-like"/>
    <property type="match status" value="1"/>
</dbReference>
<evidence type="ECO:0000259" key="7">
    <source>
        <dbReference type="PROSITE" id="PS50887"/>
    </source>
</evidence>
<dbReference type="InterPro" id="IPR052155">
    <property type="entry name" value="Biofilm_reg_signaling"/>
</dbReference>
<accession>A0A1G9WZ87</accession>
<feature type="domain" description="GGDEF" evidence="7">
    <location>
        <begin position="665"/>
        <end position="798"/>
    </location>
</feature>
<dbReference type="Gene3D" id="3.40.50.2300">
    <property type="match status" value="3"/>
</dbReference>
<dbReference type="STRING" id="392333.SAMN05660860_03354"/>
<dbReference type="InterPro" id="IPR001633">
    <property type="entry name" value="EAL_dom"/>
</dbReference>
<protein>
    <submittedName>
        <fullName evidence="8">PAS domain S-box-containing protein/diguanylate cyclase (GGDEF) domain-containing protein</fullName>
    </submittedName>
</protein>
<dbReference type="InterPro" id="IPR035965">
    <property type="entry name" value="PAS-like_dom_sf"/>
</dbReference>
<dbReference type="InterPro" id="IPR001610">
    <property type="entry name" value="PAC"/>
</dbReference>
<feature type="domain" description="Response regulatory" evidence="3">
    <location>
        <begin position="1076"/>
        <end position="1191"/>
    </location>
</feature>
<dbReference type="SUPFAM" id="SSF55785">
    <property type="entry name" value="PYP-like sensor domain (PAS domain)"/>
    <property type="match status" value="3"/>
</dbReference>
<gene>
    <name evidence="8" type="ORF">SAMN05660860_03354</name>
</gene>
<dbReference type="GO" id="GO:0071111">
    <property type="term" value="F:cyclic-guanylate-specific phosphodiesterase activity"/>
    <property type="evidence" value="ECO:0007669"/>
    <property type="project" value="UniProtKB-EC"/>
</dbReference>
<feature type="domain" description="Response regulatory" evidence="3">
    <location>
        <begin position="8"/>
        <end position="126"/>
    </location>
</feature>
<dbReference type="InterPro" id="IPR000700">
    <property type="entry name" value="PAS-assoc_C"/>
</dbReference>
<dbReference type="Gene3D" id="3.30.450.20">
    <property type="entry name" value="PAS domain"/>
    <property type="match status" value="3"/>
</dbReference>
<dbReference type="PROSITE" id="PS50883">
    <property type="entry name" value="EAL"/>
    <property type="match status" value="1"/>
</dbReference>
<feature type="domain" description="Response regulatory" evidence="3">
    <location>
        <begin position="142"/>
        <end position="265"/>
    </location>
</feature>
<dbReference type="InterPro" id="IPR001789">
    <property type="entry name" value="Sig_transdc_resp-reg_receiver"/>
</dbReference>
<evidence type="ECO:0000313" key="8">
    <source>
        <dbReference type="EMBL" id="SDM89561.1"/>
    </source>
</evidence>
<dbReference type="NCBIfam" id="TIGR00229">
    <property type="entry name" value="sensory_box"/>
    <property type="match status" value="3"/>
</dbReference>
<dbReference type="OrthoDB" id="9777298at2"/>
<feature type="modified residue" description="4-aspartylphosphate" evidence="2">
    <location>
        <position position="1125"/>
    </location>
</feature>
<dbReference type="EMBL" id="FNGU01000012">
    <property type="protein sequence ID" value="SDM89561.1"/>
    <property type="molecule type" value="Genomic_DNA"/>
</dbReference>
<reference evidence="8 9" key="1">
    <citation type="submission" date="2016-10" db="EMBL/GenBank/DDBJ databases">
        <authorList>
            <person name="de Groot N.N."/>
        </authorList>
    </citation>
    <scope>NUCLEOTIDE SEQUENCE [LARGE SCALE GENOMIC DNA]</scope>
    <source>
        <strain evidence="8 9">DSM 17813</strain>
    </source>
</reference>
<dbReference type="SMART" id="SM00267">
    <property type="entry name" value="GGDEF"/>
    <property type="match status" value="1"/>
</dbReference>
<dbReference type="SUPFAM" id="SSF141868">
    <property type="entry name" value="EAL domain-like"/>
    <property type="match status" value="1"/>
</dbReference>
<dbReference type="FunFam" id="3.30.70.270:FF:000001">
    <property type="entry name" value="Diguanylate cyclase domain protein"/>
    <property type="match status" value="1"/>
</dbReference>
<dbReference type="CDD" id="cd00130">
    <property type="entry name" value="PAS"/>
    <property type="match status" value="2"/>
</dbReference>
<dbReference type="GO" id="GO:0006355">
    <property type="term" value="P:regulation of DNA-templated transcription"/>
    <property type="evidence" value="ECO:0007669"/>
    <property type="project" value="InterPro"/>
</dbReference>
<dbReference type="SMART" id="SM00448">
    <property type="entry name" value="REC"/>
    <property type="match status" value="3"/>
</dbReference>
<proteinExistence type="predicted"/>
<dbReference type="Proteomes" id="UP000182146">
    <property type="component" value="Unassembled WGS sequence"/>
</dbReference>
<dbReference type="GO" id="GO:0000160">
    <property type="term" value="P:phosphorelay signal transduction system"/>
    <property type="evidence" value="ECO:0007669"/>
    <property type="project" value="InterPro"/>
</dbReference>
<dbReference type="Gene3D" id="3.20.20.450">
    <property type="entry name" value="EAL domain"/>
    <property type="match status" value="1"/>
</dbReference>
<dbReference type="PROSITE" id="PS50110">
    <property type="entry name" value="RESPONSE_REGULATORY"/>
    <property type="match status" value="3"/>
</dbReference>
<dbReference type="Pfam" id="PF00990">
    <property type="entry name" value="GGDEF"/>
    <property type="match status" value="1"/>
</dbReference>
<dbReference type="CDD" id="cd01949">
    <property type="entry name" value="GGDEF"/>
    <property type="match status" value="1"/>
</dbReference>
<feature type="modified residue" description="4-aspartylphosphate" evidence="2">
    <location>
        <position position="61"/>
    </location>
</feature>
<comment type="catalytic activity">
    <reaction evidence="1">
        <text>3',3'-c-di-GMP + H2O = 5'-phosphoguanylyl(3'-&gt;5')guanosine + H(+)</text>
        <dbReference type="Rhea" id="RHEA:24902"/>
        <dbReference type="ChEBI" id="CHEBI:15377"/>
        <dbReference type="ChEBI" id="CHEBI:15378"/>
        <dbReference type="ChEBI" id="CHEBI:58754"/>
        <dbReference type="ChEBI" id="CHEBI:58805"/>
        <dbReference type="EC" id="3.1.4.52"/>
    </reaction>
    <physiologicalReaction direction="left-to-right" evidence="1">
        <dbReference type="Rhea" id="RHEA:24903"/>
    </physiologicalReaction>
</comment>
<dbReference type="Gene3D" id="3.30.70.270">
    <property type="match status" value="1"/>
</dbReference>
<dbReference type="InterPro" id="IPR043128">
    <property type="entry name" value="Rev_trsase/Diguanyl_cyclase"/>
</dbReference>
<dbReference type="InterPro" id="IPR011006">
    <property type="entry name" value="CheY-like_superfamily"/>
</dbReference>
<evidence type="ECO:0000259" key="6">
    <source>
        <dbReference type="PROSITE" id="PS50883"/>
    </source>
</evidence>
<feature type="domain" description="PAS" evidence="4">
    <location>
        <begin position="512"/>
        <end position="556"/>
    </location>
</feature>
<organism evidence="8 9">
    <name type="scientific">Geoalkalibacter ferrihydriticus</name>
    <dbReference type="NCBI Taxonomy" id="392333"/>
    <lineage>
        <taxon>Bacteria</taxon>
        <taxon>Pseudomonadati</taxon>
        <taxon>Thermodesulfobacteriota</taxon>
        <taxon>Desulfuromonadia</taxon>
        <taxon>Desulfuromonadales</taxon>
        <taxon>Geoalkalibacteraceae</taxon>
        <taxon>Geoalkalibacter</taxon>
    </lineage>
</organism>
<feature type="modified residue" description="4-aspartylphosphate" evidence="2">
    <location>
        <position position="199"/>
    </location>
</feature>
<dbReference type="CDD" id="cd00156">
    <property type="entry name" value="REC"/>
    <property type="match status" value="2"/>
</dbReference>
<dbReference type="AlphaFoldDB" id="A0A1G9WZ87"/>
<dbReference type="Pfam" id="PF13426">
    <property type="entry name" value="PAS_9"/>
    <property type="match status" value="2"/>
</dbReference>
<evidence type="ECO:0000259" key="5">
    <source>
        <dbReference type="PROSITE" id="PS50113"/>
    </source>
</evidence>
<dbReference type="InterPro" id="IPR013767">
    <property type="entry name" value="PAS_fold"/>
</dbReference>
<dbReference type="GO" id="GO:0071732">
    <property type="term" value="P:cellular response to nitric oxide"/>
    <property type="evidence" value="ECO:0007669"/>
    <property type="project" value="UniProtKB-ARBA"/>
</dbReference>
<dbReference type="CDD" id="cd01948">
    <property type="entry name" value="EAL"/>
    <property type="match status" value="1"/>
</dbReference>
<dbReference type="InterPro" id="IPR029787">
    <property type="entry name" value="Nucleotide_cyclase"/>
</dbReference>
<dbReference type="NCBIfam" id="TIGR00254">
    <property type="entry name" value="GGDEF"/>
    <property type="match status" value="1"/>
</dbReference>
<dbReference type="SMART" id="SM00086">
    <property type="entry name" value="PAC"/>
    <property type="match status" value="2"/>
</dbReference>
<dbReference type="SMART" id="SM00091">
    <property type="entry name" value="PAS"/>
    <property type="match status" value="3"/>
</dbReference>
<dbReference type="Pfam" id="PF00563">
    <property type="entry name" value="EAL"/>
    <property type="match status" value="1"/>
</dbReference>
<feature type="domain" description="PAC" evidence="5">
    <location>
        <begin position="465"/>
        <end position="515"/>
    </location>
</feature>
<dbReference type="PANTHER" id="PTHR44757">
    <property type="entry name" value="DIGUANYLATE CYCLASE DGCP"/>
    <property type="match status" value="1"/>
</dbReference>
<dbReference type="FunFam" id="3.20.20.450:FF:000001">
    <property type="entry name" value="Cyclic di-GMP phosphodiesterase yahA"/>
    <property type="match status" value="1"/>
</dbReference>
<evidence type="ECO:0000256" key="2">
    <source>
        <dbReference type="PROSITE-ProRule" id="PRU00169"/>
    </source>
</evidence>